<dbReference type="KEGG" id="mmes:MMSR116_07995"/>
<evidence type="ECO:0000256" key="3">
    <source>
        <dbReference type="ARBA" id="ARBA00022723"/>
    </source>
</evidence>
<dbReference type="GO" id="GO:0046872">
    <property type="term" value="F:metal ion binding"/>
    <property type="evidence" value="ECO:0007669"/>
    <property type="project" value="UniProtKB-KW"/>
</dbReference>
<reference evidence="9 10" key="2">
    <citation type="journal article" date="2013" name="Genome Announc.">
        <title>Draft Genome Sequence of Methylobacterium mesophilicum Strain SR1.6/6, Isolated from Citrus sinensis.</title>
        <authorList>
            <person name="Marinho Almeida D."/>
            <person name="Dini-Andreote F."/>
            <person name="Camargo Neves A.A."/>
            <person name="Juca Ramos R.T."/>
            <person name="Andreote F.D."/>
            <person name="Carneiro A.R."/>
            <person name="Oliveira de Souza Lima A."/>
            <person name="Caracciolo Gomes de Sa P.H."/>
            <person name="Ribeiro Barbosa M.S."/>
            <person name="Araujo W.L."/>
            <person name="Silva A."/>
        </authorList>
    </citation>
    <scope>NUCLEOTIDE SEQUENCE [LARGE SCALE GENOMIC DNA]</scope>
    <source>
        <strain evidence="9 10">SR1.6/6</strain>
    </source>
</reference>
<dbReference type="Gene3D" id="2.40.30.10">
    <property type="entry name" value="Translation factors"/>
    <property type="match status" value="1"/>
</dbReference>
<keyword evidence="2" id="KW-0001">2Fe-2S</keyword>
<dbReference type="InterPro" id="IPR039261">
    <property type="entry name" value="FNR_nucleotide-bd"/>
</dbReference>
<dbReference type="Gene3D" id="3.40.50.80">
    <property type="entry name" value="Nucleotide-binding domain of ferredoxin-NADP reductase (FNR) module"/>
    <property type="match status" value="1"/>
</dbReference>
<dbReference type="InterPro" id="IPR017938">
    <property type="entry name" value="Riboflavin_synthase-like_b-brl"/>
</dbReference>
<dbReference type="InterPro" id="IPR006058">
    <property type="entry name" value="2Fe2S_fd_BS"/>
</dbReference>
<evidence type="ECO:0000256" key="2">
    <source>
        <dbReference type="ARBA" id="ARBA00022714"/>
    </source>
</evidence>
<evidence type="ECO:0000259" key="8">
    <source>
        <dbReference type="PROSITE" id="PS51384"/>
    </source>
</evidence>
<evidence type="ECO:0000313" key="10">
    <source>
        <dbReference type="Proteomes" id="UP000012488"/>
    </source>
</evidence>
<keyword evidence="4" id="KW-0560">Oxidoreductase</keyword>
<dbReference type="SUPFAM" id="SSF52343">
    <property type="entry name" value="Ferredoxin reductase-like, C-terminal NADP-linked domain"/>
    <property type="match status" value="1"/>
</dbReference>
<dbReference type="RefSeq" id="WP_158168570.1">
    <property type="nucleotide sequence ID" value="NZ_CP043538.1"/>
</dbReference>
<sequence>MSARIVMKLTVVEAIATTPEVVRLTLVHPRRPQLPAWEPGAHVDLRLPDERVRQYSLCGDPADRSRYVLAIKREEAGRGGSAWVHAQLAAGATVPISHPRNHFPLAAGARRHVLVGGGIGVTPVAAMARHLAATGGDFTLHLCARSAAQAPLLEELRAVCGERLRCWYSAEGQRLDPAMLGPPEDGVHLYACGPQPLTAAVQALGWPAEQVHVEHFAPLVDEGYTPEPFDVRIASTGATLHVPAETSLLEVLSQNGTKMPSSCEIGVCGACECGYREGDVIHRDVVLPPARRQDHLMPCVSRARGTLTLAL</sequence>
<evidence type="ECO:0000256" key="5">
    <source>
        <dbReference type="ARBA" id="ARBA00023004"/>
    </source>
</evidence>
<evidence type="ECO:0000259" key="7">
    <source>
        <dbReference type="PROSITE" id="PS51085"/>
    </source>
</evidence>
<dbReference type="PANTHER" id="PTHR47354">
    <property type="entry name" value="NADH OXIDOREDUCTASE HCR"/>
    <property type="match status" value="1"/>
</dbReference>
<feature type="domain" description="FAD-binding FR-type" evidence="8">
    <location>
        <begin position="4"/>
        <end position="106"/>
    </location>
</feature>
<evidence type="ECO:0000256" key="6">
    <source>
        <dbReference type="ARBA" id="ARBA00023014"/>
    </source>
</evidence>
<evidence type="ECO:0000313" key="9">
    <source>
        <dbReference type="EMBL" id="QGY01831.1"/>
    </source>
</evidence>
<dbReference type="PRINTS" id="PR00409">
    <property type="entry name" value="PHDIOXRDTASE"/>
</dbReference>
<keyword evidence="6" id="KW-0411">Iron-sulfur</keyword>
<protein>
    <submittedName>
        <fullName evidence="9">Oxidoreductase</fullName>
    </submittedName>
</protein>
<dbReference type="PROSITE" id="PS51384">
    <property type="entry name" value="FAD_FR"/>
    <property type="match status" value="1"/>
</dbReference>
<dbReference type="AlphaFoldDB" id="A0A6B9FG90"/>
<dbReference type="InterPro" id="IPR017927">
    <property type="entry name" value="FAD-bd_FR_type"/>
</dbReference>
<dbReference type="SUPFAM" id="SSF63380">
    <property type="entry name" value="Riboflavin synthase domain-like"/>
    <property type="match status" value="1"/>
</dbReference>
<keyword evidence="1" id="KW-0285">Flavoprotein</keyword>
<keyword evidence="3" id="KW-0479">Metal-binding</keyword>
<name>A0A6B9FG90_9HYPH</name>
<dbReference type="InterPro" id="IPR012675">
    <property type="entry name" value="Beta-grasp_dom_sf"/>
</dbReference>
<dbReference type="OrthoDB" id="9792185at2"/>
<feature type="domain" description="2Fe-2S ferredoxin-type" evidence="7">
    <location>
        <begin position="229"/>
        <end position="311"/>
    </location>
</feature>
<dbReference type="PANTHER" id="PTHR47354:SF1">
    <property type="entry name" value="CARNITINE MONOOXYGENASE REDUCTASE SUBUNIT"/>
    <property type="match status" value="1"/>
</dbReference>
<dbReference type="PROSITE" id="PS00197">
    <property type="entry name" value="2FE2S_FER_1"/>
    <property type="match status" value="1"/>
</dbReference>
<evidence type="ECO:0000256" key="4">
    <source>
        <dbReference type="ARBA" id="ARBA00023002"/>
    </source>
</evidence>
<organism evidence="9 10">
    <name type="scientific">Methylobacterium mesophilicum SR1.6/6</name>
    <dbReference type="NCBI Taxonomy" id="908290"/>
    <lineage>
        <taxon>Bacteria</taxon>
        <taxon>Pseudomonadati</taxon>
        <taxon>Pseudomonadota</taxon>
        <taxon>Alphaproteobacteria</taxon>
        <taxon>Hyphomicrobiales</taxon>
        <taxon>Methylobacteriaceae</taxon>
        <taxon>Methylobacterium</taxon>
    </lineage>
</organism>
<dbReference type="CDD" id="cd00207">
    <property type="entry name" value="fer2"/>
    <property type="match status" value="1"/>
</dbReference>
<gene>
    <name evidence="9" type="ORF">MMSR116_07995</name>
</gene>
<dbReference type="CDD" id="cd06185">
    <property type="entry name" value="PDR_like"/>
    <property type="match status" value="1"/>
</dbReference>
<dbReference type="Pfam" id="PF00111">
    <property type="entry name" value="Fer2"/>
    <property type="match status" value="1"/>
</dbReference>
<dbReference type="GO" id="GO:0051537">
    <property type="term" value="F:2 iron, 2 sulfur cluster binding"/>
    <property type="evidence" value="ECO:0007669"/>
    <property type="project" value="UniProtKB-KW"/>
</dbReference>
<dbReference type="SUPFAM" id="SSF54292">
    <property type="entry name" value="2Fe-2S ferredoxin-like"/>
    <property type="match status" value="1"/>
</dbReference>
<dbReference type="InterPro" id="IPR050415">
    <property type="entry name" value="MRET"/>
</dbReference>
<evidence type="ECO:0000256" key="1">
    <source>
        <dbReference type="ARBA" id="ARBA00022630"/>
    </source>
</evidence>
<dbReference type="InterPro" id="IPR001041">
    <property type="entry name" value="2Fe-2S_ferredoxin-type"/>
</dbReference>
<dbReference type="Gene3D" id="3.10.20.30">
    <property type="match status" value="1"/>
</dbReference>
<dbReference type="InterPro" id="IPR036010">
    <property type="entry name" value="2Fe-2S_ferredoxin-like_sf"/>
</dbReference>
<reference evidence="9 10" key="1">
    <citation type="journal article" date="2012" name="Genet. Mol. Biol.">
        <title>Analysis of 16S rRNA and mxaF genes revealing insights into Methylobacterium niche-specific plant association.</title>
        <authorList>
            <person name="Dourado M.N."/>
            <person name="Andreote F.D."/>
            <person name="Dini-Andreote F."/>
            <person name="Conti R."/>
            <person name="Araujo J.M."/>
            <person name="Araujo W.L."/>
        </authorList>
    </citation>
    <scope>NUCLEOTIDE SEQUENCE [LARGE SCALE GENOMIC DNA]</scope>
    <source>
        <strain evidence="9 10">SR1.6/6</strain>
    </source>
</reference>
<proteinExistence type="predicted"/>
<dbReference type="PROSITE" id="PS51085">
    <property type="entry name" value="2FE2S_FER_2"/>
    <property type="match status" value="1"/>
</dbReference>
<dbReference type="Proteomes" id="UP000012488">
    <property type="component" value="Chromosome"/>
</dbReference>
<accession>A0A6B9FG90</accession>
<dbReference type="EMBL" id="CP043538">
    <property type="protein sequence ID" value="QGY01831.1"/>
    <property type="molecule type" value="Genomic_DNA"/>
</dbReference>
<dbReference type="GO" id="GO:0016491">
    <property type="term" value="F:oxidoreductase activity"/>
    <property type="evidence" value="ECO:0007669"/>
    <property type="project" value="UniProtKB-KW"/>
</dbReference>
<keyword evidence="5" id="KW-0408">Iron</keyword>